<gene>
    <name evidence="2" type="ORF">SAMN05216233_12716</name>
</gene>
<protein>
    <submittedName>
        <fullName evidence="2">Outer membrane protein TolC</fullName>
    </submittedName>
</protein>
<dbReference type="STRING" id="419481.SAMN05216233_12716"/>
<dbReference type="SUPFAM" id="SSF82171">
    <property type="entry name" value="DPP6 N-terminal domain-like"/>
    <property type="match status" value="1"/>
</dbReference>
<dbReference type="GO" id="GO:0015562">
    <property type="term" value="F:efflux transmembrane transporter activity"/>
    <property type="evidence" value="ECO:0007669"/>
    <property type="project" value="InterPro"/>
</dbReference>
<comment type="similarity">
    <text evidence="1">Belongs to the outer membrane factor (OMF) (TC 1.B.17) family.</text>
</comment>
<dbReference type="EMBL" id="FMUX01000027">
    <property type="protein sequence ID" value="SCY85336.1"/>
    <property type="molecule type" value="Genomic_DNA"/>
</dbReference>
<dbReference type="InterPro" id="IPR003423">
    <property type="entry name" value="OMP_efflux"/>
</dbReference>
<evidence type="ECO:0000313" key="2">
    <source>
        <dbReference type="EMBL" id="SCY85336.1"/>
    </source>
</evidence>
<reference evidence="2 3" key="1">
    <citation type="submission" date="2016-10" db="EMBL/GenBank/DDBJ databases">
        <authorList>
            <person name="de Groot N.N."/>
        </authorList>
    </citation>
    <scope>NUCLEOTIDE SEQUENCE [LARGE SCALE GENOMIC DNA]</scope>
    <source>
        <strain evidence="2 3">AA1</strain>
    </source>
</reference>
<accession>A0A1G5JAD6</accession>
<dbReference type="Proteomes" id="UP000198870">
    <property type="component" value="Unassembled WGS sequence"/>
</dbReference>
<sequence>MAGVVPWIGCLVMVCCLGCGMHNRQAVEQEADMALVRELTAPVFFGQQQLFAALGTTDHELVVFEVTGQTVKRIPEPGTAPRVRSEARVVFFRIPDDCGEGWSLYHFDSRSFQLRALPEIKAPEAGDESESSDSFVVFKALSRTGRWLPGEQDLALVRLRFEVDDEGEIRFAGKKKVRDIPGEPVLPVHLRGAGRAFFLSRDNEGGSTLMSVDEAGEDLSTHLEEGAGTISRIYSDDGSTLVFESDKPGYQALYRLDPVTGEVADYRRIEAETGEQSRYILRSRYVDGTASPVVVRVPETLGVREVAALVTAQNPEVSLKRAELAASLVEVGIATLPNYPSFYFELGTVSQAGLFNDQTSFFSQTLIDGLLGLFQPLLDIRRNRELWRAAQLTAEAARSRLDNEVNERVAEAVKLCFEVAYLDELESVQDALLGVYEQRQAYYETLESVGDSLGLQRMAAEKILVAASSEQAHTRRRRAFLMNRLKQLCGLAREVRISLAPDAFHLSEADFGEGSVLRELAVLNHPQVRAVNAELKKARFLESAGPEVRGILNVAAEYEYTGKSTSSAVTDVINLTFSGGISTAHGKAARLHTAYWRHVKDALGIELGLVAGRVRQGLDEALMDFKASQDDSRAKAWDARYALEKVRVARLYAAIDTAGDADTYDPLAVVTAEQEYLSTVVRTARVKRDLGIRYVNVWRETGRSRLLADNLWAYSDLRVEGRTASVWLWETRAAMDTEESRDAFVATAREAGVNRVYAYLYSDSRLLTEMMDRERFILFLNACARENIEVWALLGEPEWLTGPDGMIELTRGVDRINAFNASRSGFEPKISGIKIDLEPHSVPGWETDSARREELNVSFLRLLKRARSRMAEDMPLWADGPVKWFTQEVHRPLMRQVARLTDGITVMAYFNAPETTSRVVAKVFDEAAGPLEVGLEFSGKAPPSDTLYPLDRDGWALVEQDLSRQWMENPGYRGLSFHDYSALKLIFERGTD</sequence>
<dbReference type="Pfam" id="PF02321">
    <property type="entry name" value="OEP"/>
    <property type="match status" value="1"/>
</dbReference>
<keyword evidence="3" id="KW-1185">Reference proteome</keyword>
<dbReference type="SUPFAM" id="SSF56954">
    <property type="entry name" value="Outer membrane efflux proteins (OEP)"/>
    <property type="match status" value="1"/>
</dbReference>
<proteinExistence type="inferred from homology"/>
<dbReference type="Gene3D" id="1.20.1600.10">
    <property type="entry name" value="Outer membrane efflux proteins (OEP)"/>
    <property type="match status" value="1"/>
</dbReference>
<evidence type="ECO:0000256" key="1">
    <source>
        <dbReference type="ARBA" id="ARBA00007613"/>
    </source>
</evidence>
<name>A0A1G5JAD6_9BACT</name>
<dbReference type="AlphaFoldDB" id="A0A1G5JAD6"/>
<organism evidence="2 3">
    <name type="scientific">Desulfoluna spongiiphila</name>
    <dbReference type="NCBI Taxonomy" id="419481"/>
    <lineage>
        <taxon>Bacteria</taxon>
        <taxon>Pseudomonadati</taxon>
        <taxon>Thermodesulfobacteriota</taxon>
        <taxon>Desulfobacteria</taxon>
        <taxon>Desulfobacterales</taxon>
        <taxon>Desulfolunaceae</taxon>
        <taxon>Desulfoluna</taxon>
    </lineage>
</organism>
<evidence type="ECO:0000313" key="3">
    <source>
        <dbReference type="Proteomes" id="UP000198870"/>
    </source>
</evidence>